<dbReference type="STRING" id="765257.A0A0C9ZD63"/>
<evidence type="ECO:0000256" key="1">
    <source>
        <dbReference type="ARBA" id="ARBA00022574"/>
    </source>
</evidence>
<accession>A0A0C9ZD63</accession>
<dbReference type="PROSITE" id="PS50294">
    <property type="entry name" value="WD_REPEATS_REGION"/>
    <property type="match status" value="1"/>
</dbReference>
<dbReference type="GO" id="GO:1990234">
    <property type="term" value="C:transferase complex"/>
    <property type="evidence" value="ECO:0007669"/>
    <property type="project" value="UniProtKB-ARBA"/>
</dbReference>
<gene>
    <name evidence="4" type="ORF">PISMIDRAFT_110565</name>
</gene>
<dbReference type="PANTHER" id="PTHR22847:SF637">
    <property type="entry name" value="WD REPEAT DOMAIN 5B"/>
    <property type="match status" value="1"/>
</dbReference>
<dbReference type="PROSITE" id="PS00678">
    <property type="entry name" value="WD_REPEATS_1"/>
    <property type="match status" value="1"/>
</dbReference>
<dbReference type="InterPro" id="IPR019775">
    <property type="entry name" value="WD40_repeat_CS"/>
</dbReference>
<reference evidence="5" key="2">
    <citation type="submission" date="2015-01" db="EMBL/GenBank/DDBJ databases">
        <title>Evolutionary Origins and Diversification of the Mycorrhizal Mutualists.</title>
        <authorList>
            <consortium name="DOE Joint Genome Institute"/>
            <consortium name="Mycorrhizal Genomics Consortium"/>
            <person name="Kohler A."/>
            <person name="Kuo A."/>
            <person name="Nagy L.G."/>
            <person name="Floudas D."/>
            <person name="Copeland A."/>
            <person name="Barry K.W."/>
            <person name="Cichocki N."/>
            <person name="Veneault-Fourrey C."/>
            <person name="LaButti K."/>
            <person name="Lindquist E.A."/>
            <person name="Lipzen A."/>
            <person name="Lundell T."/>
            <person name="Morin E."/>
            <person name="Murat C."/>
            <person name="Riley R."/>
            <person name="Ohm R."/>
            <person name="Sun H."/>
            <person name="Tunlid A."/>
            <person name="Henrissat B."/>
            <person name="Grigoriev I.V."/>
            <person name="Hibbett D.S."/>
            <person name="Martin F."/>
        </authorList>
    </citation>
    <scope>NUCLEOTIDE SEQUENCE [LARGE SCALE GENOMIC DNA]</scope>
    <source>
        <strain evidence="5">441</strain>
    </source>
</reference>
<feature type="repeat" description="WD" evidence="3">
    <location>
        <begin position="94"/>
        <end position="135"/>
    </location>
</feature>
<evidence type="ECO:0000256" key="3">
    <source>
        <dbReference type="PROSITE-ProRule" id="PRU00221"/>
    </source>
</evidence>
<feature type="repeat" description="WD" evidence="3">
    <location>
        <begin position="137"/>
        <end position="169"/>
    </location>
</feature>
<evidence type="ECO:0008006" key="6">
    <source>
        <dbReference type="Google" id="ProtNLM"/>
    </source>
</evidence>
<dbReference type="InterPro" id="IPR001680">
    <property type="entry name" value="WD40_rpt"/>
</dbReference>
<evidence type="ECO:0000313" key="5">
    <source>
        <dbReference type="Proteomes" id="UP000054018"/>
    </source>
</evidence>
<proteinExistence type="predicted"/>
<keyword evidence="5" id="KW-1185">Reference proteome</keyword>
<dbReference type="InterPro" id="IPR036322">
    <property type="entry name" value="WD40_repeat_dom_sf"/>
</dbReference>
<protein>
    <recommendedName>
        <fullName evidence="6">WD40 repeat-like protein</fullName>
    </recommendedName>
</protein>
<dbReference type="InterPro" id="IPR015943">
    <property type="entry name" value="WD40/YVTN_repeat-like_dom_sf"/>
</dbReference>
<dbReference type="Proteomes" id="UP000054018">
    <property type="component" value="Unassembled WGS sequence"/>
</dbReference>
<organism evidence="4 5">
    <name type="scientific">Pisolithus microcarpus 441</name>
    <dbReference type="NCBI Taxonomy" id="765257"/>
    <lineage>
        <taxon>Eukaryota</taxon>
        <taxon>Fungi</taxon>
        <taxon>Dikarya</taxon>
        <taxon>Basidiomycota</taxon>
        <taxon>Agaricomycotina</taxon>
        <taxon>Agaricomycetes</taxon>
        <taxon>Agaricomycetidae</taxon>
        <taxon>Boletales</taxon>
        <taxon>Sclerodermatineae</taxon>
        <taxon>Pisolithaceae</taxon>
        <taxon>Pisolithus</taxon>
    </lineage>
</organism>
<sequence length="244" mass="26641">LAEDGIKFIENFISPMLHSTPHLYVSALPFIPSSTLLATVVMPMLCSSARIHVGGLKTWPLVQLLLQGHAWIVTSVGFSPDGKRIGGVQIGSPLEGHTSRVTSVGFSPDGKRIVSGSGDNTARVWDVEGGAQIGSPLQGYTREITSVASSCDVEKTASAPQDRNVEIWDAPSYQDGISQELDLLHPDGWIRGPRGELLLWIPPALRNPFYSIWTTLVIPRGCVELDLSQMVHGREWWKCFKTAD</sequence>
<dbReference type="SMART" id="SM00320">
    <property type="entry name" value="WD40"/>
    <property type="match status" value="2"/>
</dbReference>
<dbReference type="OrthoDB" id="3266532at2759"/>
<keyword evidence="2" id="KW-0677">Repeat</keyword>
<dbReference type="SUPFAM" id="SSF50978">
    <property type="entry name" value="WD40 repeat-like"/>
    <property type="match status" value="1"/>
</dbReference>
<dbReference type="AlphaFoldDB" id="A0A0C9ZD63"/>
<reference evidence="4 5" key="1">
    <citation type="submission" date="2014-04" db="EMBL/GenBank/DDBJ databases">
        <authorList>
            <consortium name="DOE Joint Genome Institute"/>
            <person name="Kuo A."/>
            <person name="Kohler A."/>
            <person name="Costa M.D."/>
            <person name="Nagy L.G."/>
            <person name="Floudas D."/>
            <person name="Copeland A."/>
            <person name="Barry K.W."/>
            <person name="Cichocki N."/>
            <person name="Veneault-Fourrey C."/>
            <person name="LaButti K."/>
            <person name="Lindquist E.A."/>
            <person name="Lipzen A."/>
            <person name="Lundell T."/>
            <person name="Morin E."/>
            <person name="Murat C."/>
            <person name="Sun H."/>
            <person name="Tunlid A."/>
            <person name="Henrissat B."/>
            <person name="Grigoriev I.V."/>
            <person name="Hibbett D.S."/>
            <person name="Martin F."/>
            <person name="Nordberg H.P."/>
            <person name="Cantor M.N."/>
            <person name="Hua S.X."/>
        </authorList>
    </citation>
    <scope>NUCLEOTIDE SEQUENCE [LARGE SCALE GENOMIC DNA]</scope>
    <source>
        <strain evidence="4 5">441</strain>
    </source>
</reference>
<keyword evidence="1 3" id="KW-0853">WD repeat</keyword>
<evidence type="ECO:0000313" key="4">
    <source>
        <dbReference type="EMBL" id="KIK17883.1"/>
    </source>
</evidence>
<name>A0A0C9ZD63_9AGAM</name>
<dbReference type="EMBL" id="KN833817">
    <property type="protein sequence ID" value="KIK17883.1"/>
    <property type="molecule type" value="Genomic_DNA"/>
</dbReference>
<evidence type="ECO:0000256" key="2">
    <source>
        <dbReference type="ARBA" id="ARBA00022737"/>
    </source>
</evidence>
<dbReference type="PROSITE" id="PS50082">
    <property type="entry name" value="WD_REPEATS_2"/>
    <property type="match status" value="2"/>
</dbReference>
<feature type="non-terminal residue" evidence="4">
    <location>
        <position position="1"/>
    </location>
</feature>
<dbReference type="Pfam" id="PF00400">
    <property type="entry name" value="WD40"/>
    <property type="match status" value="2"/>
</dbReference>
<dbReference type="Gene3D" id="2.130.10.10">
    <property type="entry name" value="YVTN repeat-like/Quinoprotein amine dehydrogenase"/>
    <property type="match status" value="1"/>
</dbReference>
<dbReference type="PANTHER" id="PTHR22847">
    <property type="entry name" value="WD40 REPEAT PROTEIN"/>
    <property type="match status" value="1"/>
</dbReference>
<dbReference type="HOGENOM" id="CLU_000288_57_19_1"/>